<dbReference type="Gene3D" id="2.60.40.3620">
    <property type="match status" value="2"/>
</dbReference>
<accession>H8KQP8</accession>
<keyword evidence="4" id="KW-1185">Reference proteome</keyword>
<dbReference type="InterPro" id="IPR025970">
    <property type="entry name" value="SusE"/>
</dbReference>
<dbReference type="KEGG" id="scn:Solca_1720"/>
<dbReference type="RefSeq" id="WP_014680013.1">
    <property type="nucleotide sequence ID" value="NC_017770.1"/>
</dbReference>
<feature type="chain" id="PRO_5003615195" description="SusE outer membrane protein domain-containing protein" evidence="1">
    <location>
        <begin position="24"/>
        <end position="360"/>
    </location>
</feature>
<protein>
    <recommendedName>
        <fullName evidence="2">SusE outer membrane protein domain-containing protein</fullName>
    </recommendedName>
</protein>
<sequence length="360" mass="38698">MKNTFKKILVCSSALLFMLSSCKKDETMAIATEGKPSALSASSQDVVLLEANATKEAVKFSWTKADYGYEAVVKYTLQADKKGNNFAKPASFVLTVPGGGNSYEQALTVLQFNTLLTDLQLEPTEVSEIELRVASQISTTIDAIYSSSIPMKVVTYAGKPKEMYLVGGSTSIGWSEAAALPFTSLGDGKFESYQYLTVIGDGFKILPTKGSWSGDMGMKDGSPGTLTEQNEKNIPVTADGYYRIYLEMTTISKGIYTLKPSSWGVIGDATPGSWDTDTNMTYDPASKTWKVTMNLTAGKQFKFRLNDEWTTNYGSTAASDGDTALSGSLSPGGKNFGVAAGGSYTITLDAINQTYSMVKN</sequence>
<dbReference type="STRING" id="929556.Solca_1720"/>
<dbReference type="CDD" id="cd12956">
    <property type="entry name" value="CBM_SusE-F_like"/>
    <property type="match status" value="1"/>
</dbReference>
<feature type="domain" description="SusE outer membrane protein" evidence="2">
    <location>
        <begin position="24"/>
        <end position="133"/>
    </location>
</feature>
<gene>
    <name evidence="3" type="ordered locus">Solca_1720</name>
</gene>
<keyword evidence="1" id="KW-0732">Signal</keyword>
<evidence type="ECO:0000313" key="3">
    <source>
        <dbReference type="EMBL" id="AFD06786.1"/>
    </source>
</evidence>
<dbReference type="OrthoDB" id="975117at2"/>
<dbReference type="HOGENOM" id="CLU_042892_0_0_10"/>
<dbReference type="eggNOG" id="ENOG502Z9ND">
    <property type="taxonomic scope" value="Bacteria"/>
</dbReference>
<dbReference type="EMBL" id="CP003349">
    <property type="protein sequence ID" value="AFD06786.1"/>
    <property type="molecule type" value="Genomic_DNA"/>
</dbReference>
<dbReference type="AlphaFoldDB" id="H8KQP8"/>
<dbReference type="GO" id="GO:2001070">
    <property type="term" value="F:starch binding"/>
    <property type="evidence" value="ECO:0007669"/>
    <property type="project" value="InterPro"/>
</dbReference>
<name>H8KQP8_SOLCM</name>
<evidence type="ECO:0000259" key="2">
    <source>
        <dbReference type="Pfam" id="PF14292"/>
    </source>
</evidence>
<feature type="signal peptide" evidence="1">
    <location>
        <begin position="1"/>
        <end position="23"/>
    </location>
</feature>
<proteinExistence type="predicted"/>
<evidence type="ECO:0000313" key="4">
    <source>
        <dbReference type="Proteomes" id="UP000007590"/>
    </source>
</evidence>
<dbReference type="GO" id="GO:0019867">
    <property type="term" value="C:outer membrane"/>
    <property type="evidence" value="ECO:0007669"/>
    <property type="project" value="InterPro"/>
</dbReference>
<reference evidence="3" key="1">
    <citation type="submission" date="2012-02" db="EMBL/GenBank/DDBJ databases">
        <title>The complete genome of Solitalea canadensis DSM 3403.</title>
        <authorList>
            <consortium name="US DOE Joint Genome Institute (JGI-PGF)"/>
            <person name="Lucas S."/>
            <person name="Copeland A."/>
            <person name="Lapidus A."/>
            <person name="Glavina del Rio T."/>
            <person name="Dalin E."/>
            <person name="Tice H."/>
            <person name="Bruce D."/>
            <person name="Goodwin L."/>
            <person name="Pitluck S."/>
            <person name="Peters L."/>
            <person name="Ovchinnikova G."/>
            <person name="Lu M."/>
            <person name="Kyrpides N."/>
            <person name="Mavromatis K."/>
            <person name="Ivanova N."/>
            <person name="Brettin T."/>
            <person name="Detter J.C."/>
            <person name="Han C."/>
            <person name="Larimer F."/>
            <person name="Land M."/>
            <person name="Hauser L."/>
            <person name="Markowitz V."/>
            <person name="Cheng J.-F."/>
            <person name="Hugenholtz P."/>
            <person name="Woyke T."/>
            <person name="Wu D."/>
            <person name="Spring S."/>
            <person name="Schroeder M."/>
            <person name="Kopitz M."/>
            <person name="Brambilla E."/>
            <person name="Klenk H.-P."/>
            <person name="Eisen J.A."/>
        </authorList>
    </citation>
    <scope>NUCLEOTIDE SEQUENCE</scope>
    <source>
        <strain evidence="3">DSM 3403</strain>
    </source>
</reference>
<organism evidence="3 4">
    <name type="scientific">Solitalea canadensis (strain ATCC 29591 / DSM 3403 / JCM 21819 / LMG 8368 / NBRC 15130 / NCIMB 12057 / USAM 9D)</name>
    <name type="common">Flexibacter canadensis</name>
    <dbReference type="NCBI Taxonomy" id="929556"/>
    <lineage>
        <taxon>Bacteria</taxon>
        <taxon>Pseudomonadati</taxon>
        <taxon>Bacteroidota</taxon>
        <taxon>Sphingobacteriia</taxon>
        <taxon>Sphingobacteriales</taxon>
        <taxon>Sphingobacteriaceae</taxon>
        <taxon>Solitalea</taxon>
    </lineage>
</organism>
<dbReference type="Proteomes" id="UP000007590">
    <property type="component" value="Chromosome"/>
</dbReference>
<evidence type="ECO:0000256" key="1">
    <source>
        <dbReference type="SAM" id="SignalP"/>
    </source>
</evidence>
<dbReference type="Pfam" id="PF14292">
    <property type="entry name" value="SusE"/>
    <property type="match status" value="1"/>
</dbReference>
<dbReference type="PROSITE" id="PS51257">
    <property type="entry name" value="PROKAR_LIPOPROTEIN"/>
    <property type="match status" value="1"/>
</dbReference>